<evidence type="ECO:0000256" key="2">
    <source>
        <dbReference type="ARBA" id="ARBA00022801"/>
    </source>
</evidence>
<proteinExistence type="inferred from homology"/>
<dbReference type="PRINTS" id="PR00502">
    <property type="entry name" value="NUDIXFAMILY"/>
</dbReference>
<dbReference type="Proteomes" id="UP000609346">
    <property type="component" value="Unassembled WGS sequence"/>
</dbReference>
<keyword evidence="2 4" id="KW-0378">Hydrolase</keyword>
<sequence length="160" mass="18794">MSQWFELDEVDHEHMKFAVIIATFHDQYIIIHNKKRGGWEIPGGSREPGESIVQTASRELYEETGAVRFDLMPFGIYEMNGSYGMVFYAKVEELSALPAFEIEAIRFEDVLPEGMNFDEMFYIFNDKWMERKYKMHTLYSINNRNIEETNQGLVIGESRN</sequence>
<dbReference type="InterPro" id="IPR015797">
    <property type="entry name" value="NUDIX_hydrolase-like_dom_sf"/>
</dbReference>
<keyword evidence="7" id="KW-1185">Reference proteome</keyword>
<dbReference type="InterPro" id="IPR020084">
    <property type="entry name" value="NUDIX_hydrolase_CS"/>
</dbReference>
<evidence type="ECO:0000259" key="5">
    <source>
        <dbReference type="PROSITE" id="PS51462"/>
    </source>
</evidence>
<feature type="domain" description="Nudix hydrolase" evidence="5">
    <location>
        <begin position="12"/>
        <end position="127"/>
    </location>
</feature>
<comment type="caution">
    <text evidence="6">The sequence shown here is derived from an EMBL/GenBank/DDBJ whole genome shotgun (WGS) entry which is preliminary data.</text>
</comment>
<dbReference type="InterPro" id="IPR020476">
    <property type="entry name" value="Nudix_hydrolase"/>
</dbReference>
<dbReference type="PROSITE" id="PS51462">
    <property type="entry name" value="NUDIX"/>
    <property type="match status" value="1"/>
</dbReference>
<dbReference type="InterPro" id="IPR014078">
    <property type="entry name" value="Nudix_YtkD"/>
</dbReference>
<dbReference type="Pfam" id="PF00293">
    <property type="entry name" value="NUDIX"/>
    <property type="match status" value="1"/>
</dbReference>
<reference evidence="6 7" key="1">
    <citation type="submission" date="2020-09" db="EMBL/GenBank/DDBJ databases">
        <title>Paenibacillus sp. strain PR3 16S rRNA gene Genome sequencing and assembly.</title>
        <authorList>
            <person name="Kim J."/>
        </authorList>
    </citation>
    <scope>NUCLEOTIDE SEQUENCE [LARGE SCALE GENOMIC DNA]</scope>
    <source>
        <strain evidence="6 7">PR3</strain>
    </source>
</reference>
<dbReference type="PANTHER" id="PTHR43222:SF2">
    <property type="entry name" value="NUDIX HYDROLASE 23, CHLOROPLASTIC"/>
    <property type="match status" value="1"/>
</dbReference>
<dbReference type="InterPro" id="IPR000086">
    <property type="entry name" value="NUDIX_hydrolase_dom"/>
</dbReference>
<name>A0ABR8N1S7_9BACL</name>
<evidence type="ECO:0000313" key="6">
    <source>
        <dbReference type="EMBL" id="MBD3922133.1"/>
    </source>
</evidence>
<dbReference type="EMBL" id="JACXZA010000008">
    <property type="protein sequence ID" value="MBD3922133.1"/>
    <property type="molecule type" value="Genomic_DNA"/>
</dbReference>
<dbReference type="RefSeq" id="WP_224754015.1">
    <property type="nucleotide sequence ID" value="NZ_JACXZA010000008.1"/>
</dbReference>
<dbReference type="SUPFAM" id="SSF55811">
    <property type="entry name" value="Nudix"/>
    <property type="match status" value="1"/>
</dbReference>
<accession>A0ABR8N1S7</accession>
<evidence type="ECO:0000256" key="4">
    <source>
        <dbReference type="RuleBase" id="RU003476"/>
    </source>
</evidence>
<protein>
    <submittedName>
        <fullName evidence="6">NUDIX domain-containing protein</fullName>
    </submittedName>
</protein>
<organism evidence="6 7">
    <name type="scientific">Paenibacillus terricola</name>
    <dbReference type="NCBI Taxonomy" id="2763503"/>
    <lineage>
        <taxon>Bacteria</taxon>
        <taxon>Bacillati</taxon>
        <taxon>Bacillota</taxon>
        <taxon>Bacilli</taxon>
        <taxon>Bacillales</taxon>
        <taxon>Paenibacillaceae</taxon>
        <taxon>Paenibacillus</taxon>
    </lineage>
</organism>
<dbReference type="PROSITE" id="PS00893">
    <property type="entry name" value="NUDIX_BOX"/>
    <property type="match status" value="1"/>
</dbReference>
<dbReference type="CDD" id="cd04665">
    <property type="entry name" value="NUDIX_RppH"/>
    <property type="match status" value="1"/>
</dbReference>
<evidence type="ECO:0000256" key="3">
    <source>
        <dbReference type="ARBA" id="ARBA00022842"/>
    </source>
</evidence>
<dbReference type="Gene3D" id="3.90.79.10">
    <property type="entry name" value="Nucleoside Triphosphate Pyrophosphohydrolase"/>
    <property type="match status" value="1"/>
</dbReference>
<evidence type="ECO:0000313" key="7">
    <source>
        <dbReference type="Proteomes" id="UP000609346"/>
    </source>
</evidence>
<gene>
    <name evidence="6" type="ORF">H8B09_25475</name>
</gene>
<dbReference type="PANTHER" id="PTHR43222">
    <property type="entry name" value="NUDIX HYDROLASE 23"/>
    <property type="match status" value="1"/>
</dbReference>
<evidence type="ECO:0000256" key="1">
    <source>
        <dbReference type="ARBA" id="ARBA00001946"/>
    </source>
</evidence>
<keyword evidence="3" id="KW-0460">Magnesium</keyword>
<comment type="similarity">
    <text evidence="4">Belongs to the Nudix hydrolase family.</text>
</comment>
<comment type="cofactor">
    <cofactor evidence="1">
        <name>Mg(2+)</name>
        <dbReference type="ChEBI" id="CHEBI:18420"/>
    </cofactor>
</comment>